<evidence type="ECO:0000256" key="2">
    <source>
        <dbReference type="ARBA" id="ARBA00022598"/>
    </source>
</evidence>
<organism evidence="6">
    <name type="scientific">bioreactor metagenome</name>
    <dbReference type="NCBI Taxonomy" id="1076179"/>
    <lineage>
        <taxon>unclassified sequences</taxon>
        <taxon>metagenomes</taxon>
        <taxon>ecological metagenomes</taxon>
    </lineage>
</organism>
<accession>A0A645E479</accession>
<dbReference type="AlphaFoldDB" id="A0A645E479"/>
<dbReference type="GO" id="GO:0051301">
    <property type="term" value="P:cell division"/>
    <property type="evidence" value="ECO:0007669"/>
    <property type="project" value="InterPro"/>
</dbReference>
<comment type="caution">
    <text evidence="6">The sequence shown here is derived from an EMBL/GenBank/DDBJ whole genome shotgun (WGS) entry which is preliminary data.</text>
</comment>
<sequence length="292" mass="31348">MPVPADPAQDGYTFDGWTTAIPATVPEGGLTIYGSMTAVTIPPEIITEEPTPLAGASWALLNLILAIATALGSVLMFSRSGEVENGAYLKEGAIHMRRNGKDREVLKTSDILLPGAHNIENYMAAIAAVDGLVPDNIIADFAGSFGGVEHRIELCRTKDGVRFYNDSIASSPSRTIAGLRSFGKKVILIAGGYDKHIPYDVLGPEITEHVKYLVLTGATADKIRRAVETAPDYKKGSPDIVAVDDFDDAVKTAARAAREGDVVILSPASASFDHFRNFMERGKRFKDIINSL</sequence>
<proteinExistence type="predicted"/>
<protein>
    <submittedName>
        <fullName evidence="6">UDP-N-acetylmuramoylalanine--D-glutamate ligase</fullName>
        <ecNumber evidence="6">6.3.2.9</ecNumber>
    </submittedName>
</protein>
<keyword evidence="2 6" id="KW-0436">Ligase</keyword>
<keyword evidence="1" id="KW-0963">Cytoplasm</keyword>
<dbReference type="InterPro" id="IPR036615">
    <property type="entry name" value="Mur_ligase_C_dom_sf"/>
</dbReference>
<gene>
    <name evidence="6" type="primary">murD_41</name>
    <name evidence="6" type="ORF">SDC9_143734</name>
</gene>
<dbReference type="InterPro" id="IPR005762">
    <property type="entry name" value="MurD"/>
</dbReference>
<dbReference type="InterPro" id="IPR036565">
    <property type="entry name" value="Mur-like_cat_sf"/>
</dbReference>
<evidence type="ECO:0000256" key="1">
    <source>
        <dbReference type="ARBA" id="ARBA00022490"/>
    </source>
</evidence>
<dbReference type="Gene3D" id="3.90.190.20">
    <property type="entry name" value="Mur ligase, C-terminal domain"/>
    <property type="match status" value="1"/>
</dbReference>
<name>A0A645E479_9ZZZZ</name>
<evidence type="ECO:0000313" key="6">
    <source>
        <dbReference type="EMBL" id="MPM96570.1"/>
    </source>
</evidence>
<dbReference type="PANTHER" id="PTHR43692">
    <property type="entry name" value="UDP-N-ACETYLMURAMOYLALANINE--D-GLUTAMATE LIGASE"/>
    <property type="match status" value="1"/>
</dbReference>
<feature type="domain" description="Mur ligase C-terminal" evidence="5">
    <location>
        <begin position="150"/>
        <end position="268"/>
    </location>
</feature>
<reference evidence="6" key="1">
    <citation type="submission" date="2019-08" db="EMBL/GenBank/DDBJ databases">
        <authorList>
            <person name="Kucharzyk K."/>
            <person name="Murdoch R.W."/>
            <person name="Higgins S."/>
            <person name="Loffler F."/>
        </authorList>
    </citation>
    <scope>NUCLEOTIDE SEQUENCE</scope>
</reference>
<dbReference type="GO" id="GO:0005737">
    <property type="term" value="C:cytoplasm"/>
    <property type="evidence" value="ECO:0007669"/>
    <property type="project" value="InterPro"/>
</dbReference>
<evidence type="ECO:0000256" key="4">
    <source>
        <dbReference type="ARBA" id="ARBA00022840"/>
    </source>
</evidence>
<dbReference type="GO" id="GO:0008360">
    <property type="term" value="P:regulation of cell shape"/>
    <property type="evidence" value="ECO:0007669"/>
    <property type="project" value="InterPro"/>
</dbReference>
<keyword evidence="3" id="KW-0547">Nucleotide-binding</keyword>
<dbReference type="PANTHER" id="PTHR43692:SF1">
    <property type="entry name" value="UDP-N-ACETYLMURAMOYLALANINE--D-GLUTAMATE LIGASE"/>
    <property type="match status" value="1"/>
</dbReference>
<evidence type="ECO:0000256" key="3">
    <source>
        <dbReference type="ARBA" id="ARBA00022741"/>
    </source>
</evidence>
<dbReference type="EC" id="6.3.2.9" evidence="6"/>
<dbReference type="GO" id="GO:0008764">
    <property type="term" value="F:UDP-N-acetylmuramoylalanine-D-glutamate ligase activity"/>
    <property type="evidence" value="ECO:0007669"/>
    <property type="project" value="UniProtKB-EC"/>
</dbReference>
<dbReference type="GO" id="GO:0005524">
    <property type="term" value="F:ATP binding"/>
    <property type="evidence" value="ECO:0007669"/>
    <property type="project" value="UniProtKB-KW"/>
</dbReference>
<dbReference type="SUPFAM" id="SSF53244">
    <property type="entry name" value="MurD-like peptide ligases, peptide-binding domain"/>
    <property type="match status" value="1"/>
</dbReference>
<dbReference type="EMBL" id="VSSQ01042939">
    <property type="protein sequence ID" value="MPM96570.1"/>
    <property type="molecule type" value="Genomic_DNA"/>
</dbReference>
<evidence type="ECO:0000259" key="5">
    <source>
        <dbReference type="Pfam" id="PF02875"/>
    </source>
</evidence>
<dbReference type="Pfam" id="PF02875">
    <property type="entry name" value="Mur_ligase_C"/>
    <property type="match status" value="1"/>
</dbReference>
<keyword evidence="4" id="KW-0067">ATP-binding</keyword>
<dbReference type="Gene3D" id="3.40.1190.10">
    <property type="entry name" value="Mur-like, catalytic domain"/>
    <property type="match status" value="1"/>
</dbReference>
<dbReference type="InterPro" id="IPR004101">
    <property type="entry name" value="Mur_ligase_C"/>
</dbReference>